<keyword evidence="2" id="KW-1185">Reference proteome</keyword>
<dbReference type="EMBL" id="ASPP01008734">
    <property type="protein sequence ID" value="ETO25127.1"/>
    <property type="molecule type" value="Genomic_DNA"/>
</dbReference>
<sequence length="420" mass="48336">MCLSALRLRALVSEKDKRLYCFRLCWRHFGTAETVKKSDIIKYLHHQHLEIAQNIYELGATEFQRVSQRALEKYECQIVALKHPTDEDNTIVVFRCNNMDNIAKSKKLIENLMSNKQIYRIGSSSFLPLVHRVVEHIQSMSEFRNIRINKCTCDVIFEEEEEGSEGNANEKKKKSKSVQIELFENIMTTPNNVIQLTFPKGGISYSFFRQLCEQHQIFNTTIPFRIAAANTQTFHLAGLTLHQLDLFLMQLCQFLFRGNFNVLDKDKKLCLYTLKQILASHQISPFDYLDWSQFESALIGSASTSTLDNNEINPWKTVFQTACHMTLHNVVQNADTCAAISLYVPSSPFAIYSLNTNLCRIWIAFCLSDATLIRSLCLSLQASVFFVYICVEMTDFYVTPIFLCFNQKEHCAQELRSGLG</sequence>
<proteinExistence type="predicted"/>
<protein>
    <submittedName>
        <fullName evidence="1">Uncharacterized protein</fullName>
    </submittedName>
</protein>
<name>X6NIE8_RETFI</name>
<organism evidence="1 2">
    <name type="scientific">Reticulomyxa filosa</name>
    <dbReference type="NCBI Taxonomy" id="46433"/>
    <lineage>
        <taxon>Eukaryota</taxon>
        <taxon>Sar</taxon>
        <taxon>Rhizaria</taxon>
        <taxon>Retaria</taxon>
        <taxon>Foraminifera</taxon>
        <taxon>Monothalamids</taxon>
        <taxon>Reticulomyxidae</taxon>
        <taxon>Reticulomyxa</taxon>
    </lineage>
</organism>
<gene>
    <name evidence="1" type="ORF">RFI_12014</name>
</gene>
<accession>X6NIE8</accession>
<dbReference type="AlphaFoldDB" id="X6NIE8"/>
<evidence type="ECO:0000313" key="1">
    <source>
        <dbReference type="EMBL" id="ETO25127.1"/>
    </source>
</evidence>
<reference evidence="1 2" key="1">
    <citation type="journal article" date="2013" name="Curr. Biol.">
        <title>The Genome of the Foraminiferan Reticulomyxa filosa.</title>
        <authorList>
            <person name="Glockner G."/>
            <person name="Hulsmann N."/>
            <person name="Schleicher M."/>
            <person name="Noegel A.A."/>
            <person name="Eichinger L."/>
            <person name="Gallinger C."/>
            <person name="Pawlowski J."/>
            <person name="Sierra R."/>
            <person name="Euteneuer U."/>
            <person name="Pillet L."/>
            <person name="Moustafa A."/>
            <person name="Platzer M."/>
            <person name="Groth M."/>
            <person name="Szafranski K."/>
            <person name="Schliwa M."/>
        </authorList>
    </citation>
    <scope>NUCLEOTIDE SEQUENCE [LARGE SCALE GENOMIC DNA]</scope>
</reference>
<evidence type="ECO:0000313" key="2">
    <source>
        <dbReference type="Proteomes" id="UP000023152"/>
    </source>
</evidence>
<dbReference type="Proteomes" id="UP000023152">
    <property type="component" value="Unassembled WGS sequence"/>
</dbReference>
<comment type="caution">
    <text evidence="1">The sequence shown here is derived from an EMBL/GenBank/DDBJ whole genome shotgun (WGS) entry which is preliminary data.</text>
</comment>